<dbReference type="PaxDb" id="3827-XP_004505253.1"/>
<sequence length="475" mass="53653">MGTEYHNSLHIFFFPYFGHGHIKPTVDMAKLFASKGVKATIITTPSNETLISKFIQKSKISGHNIHIQTIEFTSPKTCLPNGSEIIDSIPSPESFFSFLKATESLQEPLEKLLVEQNPDCVVADMFFPWVTDSASKFGIPRIVFHGTSFFSLCATYCIKRFEPFKNVSSDFEPFVITDLPGNVKMTKSFLQPFEISKGSTEGLGKFFREIHESEMKSFGVVVNSFYELEKDYADYYRKGIGRKAWHIGPLCICNKSTEEKEGSIYEHECLKWLDMKKPNSVVYICFGSSTKVLDSQLKEIAVGLEASGKNFIWVVRKKKEEGEEWLPKGFEKRMEGKGLIVRGWAPQVLILEHEAVGAFVTHCGWNSILEGVCAGMPFVTWPVAAEQFYNEIWVTQVLKIGVPVGVTKWVESFGESIEWDLVEKAVKRILEGEEAQEIRNRVKLLSELAKKAVEEGGSSYSDLNVLIQDLSLLRN</sequence>
<evidence type="ECO:0000256" key="3">
    <source>
        <dbReference type="ARBA" id="ARBA00022679"/>
    </source>
</evidence>
<dbReference type="STRING" id="3827.A0A1S2YJ23"/>
<dbReference type="CDD" id="cd03784">
    <property type="entry name" value="GT1_Gtf-like"/>
    <property type="match status" value="1"/>
</dbReference>
<dbReference type="eggNOG" id="KOG1192">
    <property type="taxonomic scope" value="Eukaryota"/>
</dbReference>
<dbReference type="SUPFAM" id="SSF53756">
    <property type="entry name" value="UDP-Glycosyltransferase/glycogen phosphorylase"/>
    <property type="match status" value="1"/>
</dbReference>
<evidence type="ECO:0000256" key="2">
    <source>
        <dbReference type="ARBA" id="ARBA00022676"/>
    </source>
</evidence>
<protein>
    <submittedName>
        <fullName evidence="5">Scopoletin glucosyltransferase-like</fullName>
    </submittedName>
</protein>
<dbReference type="GO" id="GO:0035251">
    <property type="term" value="F:UDP-glucosyltransferase activity"/>
    <property type="evidence" value="ECO:0007669"/>
    <property type="project" value="TreeGrafter"/>
</dbReference>
<reference evidence="4" key="1">
    <citation type="journal article" date="2013" name="Nat. Biotechnol.">
        <title>Draft genome sequence of chickpea (Cicer arietinum) provides a resource for trait improvement.</title>
        <authorList>
            <person name="Varshney R.K."/>
            <person name="Song C."/>
            <person name="Saxena R.K."/>
            <person name="Azam S."/>
            <person name="Yu S."/>
            <person name="Sharpe A.G."/>
            <person name="Cannon S."/>
            <person name="Baek J."/>
            <person name="Rosen B.D."/>
            <person name="Tar'an B."/>
            <person name="Millan T."/>
            <person name="Zhang X."/>
            <person name="Ramsay L.D."/>
            <person name="Iwata A."/>
            <person name="Wang Y."/>
            <person name="Nelson W."/>
            <person name="Farmer A.D."/>
            <person name="Gaur P.M."/>
            <person name="Soderlund C."/>
            <person name="Penmetsa R.V."/>
            <person name="Xu C."/>
            <person name="Bharti A.K."/>
            <person name="He W."/>
            <person name="Winter P."/>
            <person name="Zhao S."/>
            <person name="Hane J.K."/>
            <person name="Carrasquilla-Garcia N."/>
            <person name="Condie J.A."/>
            <person name="Upadhyaya H.D."/>
            <person name="Luo M.C."/>
            <person name="Thudi M."/>
            <person name="Gowda C.L."/>
            <person name="Singh N.P."/>
            <person name="Lichtenzveig J."/>
            <person name="Gali K.K."/>
            <person name="Rubio J."/>
            <person name="Nadarajan N."/>
            <person name="Dolezel J."/>
            <person name="Bansal K.C."/>
            <person name="Xu X."/>
            <person name="Edwards D."/>
            <person name="Zhang G."/>
            <person name="Kahl G."/>
            <person name="Gil J."/>
            <person name="Singh K.B."/>
            <person name="Datta S.K."/>
            <person name="Jackson S.A."/>
            <person name="Wang J."/>
            <person name="Cook D.R."/>
        </authorList>
    </citation>
    <scope>NUCLEOTIDE SEQUENCE [LARGE SCALE GENOMIC DNA]</scope>
    <source>
        <strain evidence="4">cv. CDC Frontier</strain>
    </source>
</reference>
<proteinExistence type="inferred from homology"/>
<dbReference type="PANTHER" id="PTHR48047:SF45">
    <property type="entry name" value="SCOPOLETIN GLUCOSYLTRANSFERASE-LIKE"/>
    <property type="match status" value="1"/>
</dbReference>
<accession>A0A1S2YJ23</accession>
<evidence type="ECO:0000256" key="1">
    <source>
        <dbReference type="ARBA" id="ARBA00009995"/>
    </source>
</evidence>
<keyword evidence="3" id="KW-0808">Transferase</keyword>
<comment type="similarity">
    <text evidence="1">Belongs to the UDP-glycosyltransferase family.</text>
</comment>
<dbReference type="AlphaFoldDB" id="A0A1S2YJ23"/>
<dbReference type="InterPro" id="IPR002213">
    <property type="entry name" value="UDP_glucos_trans"/>
</dbReference>
<dbReference type="Proteomes" id="UP000087171">
    <property type="component" value="Chromosome Ca6"/>
</dbReference>
<gene>
    <name evidence="5" type="primary">LOC101511462</name>
</gene>
<dbReference type="FunFam" id="3.40.50.2000:FF:000047">
    <property type="entry name" value="Glycosyltransferase"/>
    <property type="match status" value="1"/>
</dbReference>
<evidence type="ECO:0000313" key="4">
    <source>
        <dbReference type="Proteomes" id="UP000087171"/>
    </source>
</evidence>
<dbReference type="KEGG" id="cam:101511462"/>
<evidence type="ECO:0000313" key="5">
    <source>
        <dbReference type="RefSeq" id="XP_004505253.1"/>
    </source>
</evidence>
<reference evidence="5" key="2">
    <citation type="submission" date="2025-08" db="UniProtKB">
        <authorList>
            <consortium name="RefSeq"/>
        </authorList>
    </citation>
    <scope>IDENTIFICATION</scope>
    <source>
        <tissue evidence="5">Etiolated seedlings</tissue>
    </source>
</reference>
<dbReference type="RefSeq" id="XP_004505253.1">
    <property type="nucleotide sequence ID" value="XM_004505196.3"/>
</dbReference>
<keyword evidence="2" id="KW-0328">Glycosyltransferase</keyword>
<dbReference type="Pfam" id="PF00201">
    <property type="entry name" value="UDPGT"/>
    <property type="match status" value="1"/>
</dbReference>
<keyword evidence="4" id="KW-1185">Reference proteome</keyword>
<organism evidence="4 5">
    <name type="scientific">Cicer arietinum</name>
    <name type="common">Chickpea</name>
    <name type="synonym">Garbanzo</name>
    <dbReference type="NCBI Taxonomy" id="3827"/>
    <lineage>
        <taxon>Eukaryota</taxon>
        <taxon>Viridiplantae</taxon>
        <taxon>Streptophyta</taxon>
        <taxon>Embryophyta</taxon>
        <taxon>Tracheophyta</taxon>
        <taxon>Spermatophyta</taxon>
        <taxon>Magnoliopsida</taxon>
        <taxon>eudicotyledons</taxon>
        <taxon>Gunneridae</taxon>
        <taxon>Pentapetalae</taxon>
        <taxon>rosids</taxon>
        <taxon>fabids</taxon>
        <taxon>Fabales</taxon>
        <taxon>Fabaceae</taxon>
        <taxon>Papilionoideae</taxon>
        <taxon>50 kb inversion clade</taxon>
        <taxon>NPAAA clade</taxon>
        <taxon>Hologalegina</taxon>
        <taxon>IRL clade</taxon>
        <taxon>Cicereae</taxon>
        <taxon>Cicer</taxon>
    </lineage>
</organism>
<dbReference type="Gene3D" id="3.40.50.2000">
    <property type="entry name" value="Glycogen Phosphorylase B"/>
    <property type="match status" value="2"/>
</dbReference>
<dbReference type="OrthoDB" id="5835829at2759"/>
<name>A0A1S2YJ23_CICAR</name>
<dbReference type="SMR" id="A0A1S2YJ23"/>
<dbReference type="FunFam" id="3.40.50.2000:FF:000071">
    <property type="entry name" value="Glycosyltransferase"/>
    <property type="match status" value="1"/>
</dbReference>
<dbReference type="GeneID" id="101511462"/>
<dbReference type="PANTHER" id="PTHR48047">
    <property type="entry name" value="GLYCOSYLTRANSFERASE"/>
    <property type="match status" value="1"/>
</dbReference>